<protein>
    <recommendedName>
        <fullName evidence="5">DUF3558 domain-containing protein</fullName>
    </recommendedName>
</protein>
<accession>A0A917WYN9</accession>
<proteinExistence type="predicted"/>
<dbReference type="AlphaFoldDB" id="A0A917WYN9"/>
<feature type="region of interest" description="Disordered" evidence="1">
    <location>
        <begin position="1"/>
        <end position="26"/>
    </location>
</feature>
<evidence type="ECO:0000313" key="4">
    <source>
        <dbReference type="Proteomes" id="UP000642070"/>
    </source>
</evidence>
<comment type="caution">
    <text evidence="3">The sequence shown here is derived from an EMBL/GenBank/DDBJ whole genome shotgun (WGS) entry which is preliminary data.</text>
</comment>
<dbReference type="RefSeq" id="WP_190252170.1">
    <property type="nucleotide sequence ID" value="NZ_BMPI01000023.1"/>
</dbReference>
<keyword evidence="4" id="KW-1185">Reference proteome</keyword>
<keyword evidence="2" id="KW-0472">Membrane</keyword>
<name>A0A917WYN9_9ACTN</name>
<keyword evidence="2" id="KW-0812">Transmembrane</keyword>
<evidence type="ECO:0000256" key="1">
    <source>
        <dbReference type="SAM" id="MobiDB-lite"/>
    </source>
</evidence>
<evidence type="ECO:0008006" key="5">
    <source>
        <dbReference type="Google" id="ProtNLM"/>
    </source>
</evidence>
<evidence type="ECO:0000313" key="3">
    <source>
        <dbReference type="EMBL" id="GGM41105.1"/>
    </source>
</evidence>
<sequence length="236" mass="24516">MNAPHQPPYQGVPHTGQPYPAQPYPAPVPPKKSRLGLVLGIVAVVLVLCAGGGIALLLSVDTSDDTPTAAGTSAAATAKAQGGGYRQPSDPCSLADLKVLGPRVGAGKGEATEEKTRFTLTGCEYFLAAADGAQEVKAFANVDGDTAARYKESADVYPKITGFSQDKVTGCGAQGFFTKRLSSGDQRLEAILVCTDQNLYVEVRFNAGGKEAWDAAAMRANMVKLVNGMIANVPKA</sequence>
<reference evidence="3" key="1">
    <citation type="journal article" date="2014" name="Int. J. Syst. Evol. Microbiol.">
        <title>Complete genome sequence of Corynebacterium casei LMG S-19264T (=DSM 44701T), isolated from a smear-ripened cheese.</title>
        <authorList>
            <consortium name="US DOE Joint Genome Institute (JGI-PGF)"/>
            <person name="Walter F."/>
            <person name="Albersmeier A."/>
            <person name="Kalinowski J."/>
            <person name="Ruckert C."/>
        </authorList>
    </citation>
    <scope>NUCLEOTIDE SEQUENCE</scope>
    <source>
        <strain evidence="3">JCM 19831</strain>
    </source>
</reference>
<gene>
    <name evidence="3" type="ORF">GCM10007977_048170</name>
</gene>
<feature type="transmembrane region" description="Helical" evidence="2">
    <location>
        <begin position="35"/>
        <end position="58"/>
    </location>
</feature>
<evidence type="ECO:0000256" key="2">
    <source>
        <dbReference type="SAM" id="Phobius"/>
    </source>
</evidence>
<dbReference type="EMBL" id="BMPI01000023">
    <property type="protein sequence ID" value="GGM41105.1"/>
    <property type="molecule type" value="Genomic_DNA"/>
</dbReference>
<reference evidence="3" key="2">
    <citation type="submission" date="2020-09" db="EMBL/GenBank/DDBJ databases">
        <authorList>
            <person name="Sun Q."/>
            <person name="Ohkuma M."/>
        </authorList>
    </citation>
    <scope>NUCLEOTIDE SEQUENCE</scope>
    <source>
        <strain evidence="3">JCM 19831</strain>
    </source>
</reference>
<keyword evidence="2" id="KW-1133">Transmembrane helix</keyword>
<organism evidence="3 4">
    <name type="scientific">Dactylosporangium sucinum</name>
    <dbReference type="NCBI Taxonomy" id="1424081"/>
    <lineage>
        <taxon>Bacteria</taxon>
        <taxon>Bacillati</taxon>
        <taxon>Actinomycetota</taxon>
        <taxon>Actinomycetes</taxon>
        <taxon>Micromonosporales</taxon>
        <taxon>Micromonosporaceae</taxon>
        <taxon>Dactylosporangium</taxon>
    </lineage>
</organism>
<dbReference type="Proteomes" id="UP000642070">
    <property type="component" value="Unassembled WGS sequence"/>
</dbReference>